<evidence type="ECO:0000256" key="1">
    <source>
        <dbReference type="ARBA" id="ARBA00022801"/>
    </source>
</evidence>
<keyword evidence="5" id="KW-1185">Reference proteome</keyword>
<dbReference type="InterPro" id="IPR019307">
    <property type="entry name" value="RNA-bd_AU-1/RNase_E/G"/>
</dbReference>
<evidence type="ECO:0000313" key="4">
    <source>
        <dbReference type="EMBL" id="MEE1878389.1"/>
    </source>
</evidence>
<reference evidence="4 5" key="1">
    <citation type="submission" date="2024-01" db="EMBL/GenBank/DDBJ databases">
        <title>The genome sequence of Erythrobacteraceae sp. strain 1XM1-14.</title>
        <authorList>
            <person name="Liu Y."/>
        </authorList>
    </citation>
    <scope>NUCLEOTIDE SEQUENCE [LARGE SCALE GENOMIC DNA]</scope>
    <source>
        <strain evidence="4 5">1XM1-14</strain>
    </source>
</reference>
<dbReference type="Pfam" id="PF10150">
    <property type="entry name" value="RNase_E_G"/>
    <property type="match status" value="1"/>
</dbReference>
<dbReference type="Proteomes" id="UP001343492">
    <property type="component" value="Unassembled WGS sequence"/>
</dbReference>
<feature type="domain" description="RNA-binding protein AU-1/Ribonuclease E/G" evidence="3">
    <location>
        <begin position="133"/>
        <end position="223"/>
    </location>
</feature>
<evidence type="ECO:0000313" key="5">
    <source>
        <dbReference type="Proteomes" id="UP001343492"/>
    </source>
</evidence>
<keyword evidence="2" id="KW-0694">RNA-binding</keyword>
<dbReference type="EMBL" id="JAZDQV010000013">
    <property type="protein sequence ID" value="MEE1878389.1"/>
    <property type="molecule type" value="Genomic_DNA"/>
</dbReference>
<name>A0ABU7GH31_9SPHN</name>
<proteinExistence type="predicted"/>
<protein>
    <submittedName>
        <fullName evidence="4">Ribonuclease</fullName>
    </submittedName>
</protein>
<comment type="caution">
    <text evidence="4">The sequence shown here is derived from an EMBL/GenBank/DDBJ whole genome shotgun (WGS) entry which is preliminary data.</text>
</comment>
<accession>A0ABU7GH31</accession>
<keyword evidence="1" id="KW-0378">Hydrolase</keyword>
<gene>
    <name evidence="4" type="ORF">VRS74_11920</name>
</gene>
<dbReference type="RefSeq" id="WP_354145452.1">
    <property type="nucleotide sequence ID" value="NZ_JAZDQV010000013.1"/>
</dbReference>
<sequence length="325" mass="35434">MADTWLVEEGIGEERAIRFEQGRIVAARMRWPGRLVQGAVAEAAVVERFPLSPNAIVRFATGEEAIGRRLPKADSEGSTVRMLVEREAIAERGRLKRAQAVKTEQPLNLAPSLAESLREEGQDVRIVRRFPDDADWEELFSEAWTGEVAFHGGSLLFSDTPAMTLVDVDGYPVEAICSNAVPALARALRRFDIGGSIGIDFPTLSDKGDRRAVDAKLEEQLAGWPHERTAMNGFGFVQIVARLSRASMLRLVSLDRSGAAARLLLRRAEAVSEPGAILLSCHPAVAARLMPNWLAELARRSGREVRVSPDPGLALEAGFAQAVPL</sequence>
<evidence type="ECO:0000256" key="2">
    <source>
        <dbReference type="ARBA" id="ARBA00022884"/>
    </source>
</evidence>
<organism evidence="4 5">
    <name type="scientific">Altererythrobacter litoralis</name>
    <dbReference type="NCBI Taxonomy" id="3113904"/>
    <lineage>
        <taxon>Bacteria</taxon>
        <taxon>Pseudomonadati</taxon>
        <taxon>Pseudomonadota</taxon>
        <taxon>Alphaproteobacteria</taxon>
        <taxon>Sphingomonadales</taxon>
        <taxon>Erythrobacteraceae</taxon>
        <taxon>Altererythrobacter</taxon>
    </lineage>
</organism>
<evidence type="ECO:0000259" key="3">
    <source>
        <dbReference type="Pfam" id="PF10150"/>
    </source>
</evidence>